<evidence type="ECO:0000256" key="1">
    <source>
        <dbReference type="ARBA" id="ARBA00004123"/>
    </source>
</evidence>
<name>A0A7I8KGL7_SPIIN</name>
<organism evidence="10 11">
    <name type="scientific">Spirodela intermedia</name>
    <name type="common">Intermediate duckweed</name>
    <dbReference type="NCBI Taxonomy" id="51605"/>
    <lineage>
        <taxon>Eukaryota</taxon>
        <taxon>Viridiplantae</taxon>
        <taxon>Streptophyta</taxon>
        <taxon>Embryophyta</taxon>
        <taxon>Tracheophyta</taxon>
        <taxon>Spermatophyta</taxon>
        <taxon>Magnoliopsida</taxon>
        <taxon>Liliopsida</taxon>
        <taxon>Araceae</taxon>
        <taxon>Lemnoideae</taxon>
        <taxon>Spirodela</taxon>
    </lineage>
</organism>
<evidence type="ECO:0000313" key="11">
    <source>
        <dbReference type="Proteomes" id="UP000663760"/>
    </source>
</evidence>
<dbReference type="PROSITE" id="PS50888">
    <property type="entry name" value="BHLH"/>
    <property type="match status" value="1"/>
</dbReference>
<keyword evidence="4" id="KW-0238">DNA-binding</keyword>
<evidence type="ECO:0000313" key="10">
    <source>
        <dbReference type="EMBL" id="CAA7396416.1"/>
    </source>
</evidence>
<keyword evidence="3" id="KW-0805">Transcription regulation</keyword>
<keyword evidence="11" id="KW-1185">Reference proteome</keyword>
<evidence type="ECO:0000256" key="7">
    <source>
        <dbReference type="SAM" id="Coils"/>
    </source>
</evidence>
<evidence type="ECO:0000259" key="9">
    <source>
        <dbReference type="PROSITE" id="PS50888"/>
    </source>
</evidence>
<sequence length="363" mass="38194">MHPSRSGKPGGVYPGPVGLTRFGSAPSSLLATLVDSVGAASGRGTSGGASDNEFSPAPTENMVGRYFSDDSPCLTSESSCKAGAAASPDLDPAGVYNKRKAPGLGLERSYGFSDIALGDLAMGVGGGSLRSGPSHLIRHSSSPARFLSHLMVDNGFSAGRGGSYSHGGADAAGGRRLKSQLSFSSRQDSFSQISELSMPDVGETNSSDEATAGTVSQSFISSGLPIGAWDESNSIVFSGKGAEESNGDIIATLGSLDSNQFGLPKGSFEMEKLFRIHQDSVTCKIRAKRGCATHPRSIAERERRTKISEKLRKLEDLVPNVDKQTNTADMLDLAVQYIKTLQGQLQKLKKEHQHCTCELKNTT</sequence>
<gene>
    <name evidence="10" type="ORF">SI8410_05007079</name>
</gene>
<protein>
    <recommendedName>
        <fullName evidence="9">BHLH domain-containing protein</fullName>
    </recommendedName>
</protein>
<accession>A0A7I8KGL7</accession>
<dbReference type="FunFam" id="4.10.280.10:FF:000021">
    <property type="entry name" value="Transcription factor bHLH130 family"/>
    <property type="match status" value="1"/>
</dbReference>
<dbReference type="SUPFAM" id="SSF47459">
    <property type="entry name" value="HLH, helix-loop-helix DNA-binding domain"/>
    <property type="match status" value="1"/>
</dbReference>
<dbReference type="GO" id="GO:0046983">
    <property type="term" value="F:protein dimerization activity"/>
    <property type="evidence" value="ECO:0007669"/>
    <property type="project" value="InterPro"/>
</dbReference>
<dbReference type="InterPro" id="IPR036638">
    <property type="entry name" value="HLH_DNA-bd_sf"/>
</dbReference>
<feature type="coiled-coil region" evidence="7">
    <location>
        <begin position="331"/>
        <end position="358"/>
    </location>
</feature>
<dbReference type="AlphaFoldDB" id="A0A7I8KGL7"/>
<evidence type="ECO:0000256" key="5">
    <source>
        <dbReference type="ARBA" id="ARBA00023163"/>
    </source>
</evidence>
<dbReference type="Gene3D" id="4.10.280.10">
    <property type="entry name" value="Helix-loop-helix DNA-binding domain"/>
    <property type="match status" value="1"/>
</dbReference>
<evidence type="ECO:0000256" key="2">
    <source>
        <dbReference type="ARBA" id="ARBA00005510"/>
    </source>
</evidence>
<dbReference type="SMART" id="SM00353">
    <property type="entry name" value="HLH"/>
    <property type="match status" value="1"/>
</dbReference>
<dbReference type="CDD" id="cd11393">
    <property type="entry name" value="bHLH_AtbHLH_like"/>
    <property type="match status" value="1"/>
</dbReference>
<dbReference type="GO" id="GO:0005634">
    <property type="term" value="C:nucleus"/>
    <property type="evidence" value="ECO:0007669"/>
    <property type="project" value="UniProtKB-SubCell"/>
</dbReference>
<dbReference type="InterPro" id="IPR045843">
    <property type="entry name" value="IND-like"/>
</dbReference>
<dbReference type="Pfam" id="PF00010">
    <property type="entry name" value="HLH"/>
    <property type="match status" value="1"/>
</dbReference>
<comment type="subcellular location">
    <subcellularLocation>
        <location evidence="1">Nucleus</location>
    </subcellularLocation>
</comment>
<evidence type="ECO:0000256" key="6">
    <source>
        <dbReference type="ARBA" id="ARBA00023242"/>
    </source>
</evidence>
<dbReference type="OrthoDB" id="2019494at2759"/>
<evidence type="ECO:0000256" key="3">
    <source>
        <dbReference type="ARBA" id="ARBA00023015"/>
    </source>
</evidence>
<dbReference type="PANTHER" id="PTHR16223:SF177">
    <property type="entry name" value="TRANSCRIPTION FACTOR BHLH129"/>
    <property type="match status" value="1"/>
</dbReference>
<dbReference type="Proteomes" id="UP000663760">
    <property type="component" value="Chromosome 5"/>
</dbReference>
<proteinExistence type="inferred from homology"/>
<feature type="region of interest" description="Disordered" evidence="8">
    <location>
        <begin position="190"/>
        <end position="210"/>
    </location>
</feature>
<comment type="similarity">
    <text evidence="2">Belongs to the bHLH protein family.</text>
</comment>
<dbReference type="EMBL" id="LR746268">
    <property type="protein sequence ID" value="CAA7396416.1"/>
    <property type="molecule type" value="Genomic_DNA"/>
</dbReference>
<dbReference type="GO" id="GO:0000981">
    <property type="term" value="F:DNA-binding transcription factor activity, RNA polymerase II-specific"/>
    <property type="evidence" value="ECO:0007669"/>
    <property type="project" value="TreeGrafter"/>
</dbReference>
<reference evidence="10" key="1">
    <citation type="submission" date="2020-02" db="EMBL/GenBank/DDBJ databases">
        <authorList>
            <person name="Scholz U."/>
            <person name="Mascher M."/>
            <person name="Fiebig A."/>
        </authorList>
    </citation>
    <scope>NUCLEOTIDE SEQUENCE</scope>
</reference>
<keyword evidence="6" id="KW-0539">Nucleus</keyword>
<dbReference type="GO" id="GO:0000978">
    <property type="term" value="F:RNA polymerase II cis-regulatory region sequence-specific DNA binding"/>
    <property type="evidence" value="ECO:0007669"/>
    <property type="project" value="TreeGrafter"/>
</dbReference>
<evidence type="ECO:0000256" key="8">
    <source>
        <dbReference type="SAM" id="MobiDB-lite"/>
    </source>
</evidence>
<dbReference type="InterPro" id="IPR011598">
    <property type="entry name" value="bHLH_dom"/>
</dbReference>
<keyword evidence="5" id="KW-0804">Transcription</keyword>
<dbReference type="PANTHER" id="PTHR16223">
    <property type="entry name" value="TRANSCRIPTION FACTOR BHLH83-RELATED"/>
    <property type="match status" value="1"/>
</dbReference>
<feature type="domain" description="BHLH" evidence="9">
    <location>
        <begin position="291"/>
        <end position="341"/>
    </location>
</feature>
<dbReference type="InterPro" id="IPR045239">
    <property type="entry name" value="bHLH95_bHLH"/>
</dbReference>
<evidence type="ECO:0000256" key="4">
    <source>
        <dbReference type="ARBA" id="ARBA00023125"/>
    </source>
</evidence>
<keyword evidence="7" id="KW-0175">Coiled coil</keyword>